<sequence length="309" mass="31100">MKAATVIAVALATFSSFPSTAQQQPAQQQQQQQPMQQPPVQQQDQPMQQPDATAADAQAQQNAANMQARASADQLKPVNGELVSKLDSKSAKQGDSVVVKTSEDLKFPGGAEIPKGSKLVGHVTNVQARGEGKENSQIAIQFDRAEVKGGQDMAIESVIQSVSPASGSGISADTGVPGNYGTPSSPGTPSGAASSAPGMNGASGSSGSTSSMNRPSMASNTTAQPGTTDQNTNSGVPAPGSIVARNGNVAIRTTAIPGVLLANDINGLPFTNASGMLLGARRDIHLDGGTQMVVAVAAAPQGSGGGMSR</sequence>
<feature type="region of interest" description="Disordered" evidence="1">
    <location>
        <begin position="164"/>
        <end position="240"/>
    </location>
</feature>
<name>A0AAU7DMB5_9BACT</name>
<dbReference type="RefSeq" id="WP_348263136.1">
    <property type="nucleotide sequence ID" value="NZ_CP121196.1"/>
</dbReference>
<organism evidence="3">
    <name type="scientific">Telmatobacter sp. DSM 110680</name>
    <dbReference type="NCBI Taxonomy" id="3036704"/>
    <lineage>
        <taxon>Bacteria</taxon>
        <taxon>Pseudomonadati</taxon>
        <taxon>Acidobacteriota</taxon>
        <taxon>Terriglobia</taxon>
        <taxon>Terriglobales</taxon>
        <taxon>Acidobacteriaceae</taxon>
        <taxon>Telmatobacter</taxon>
    </lineage>
</organism>
<evidence type="ECO:0000256" key="1">
    <source>
        <dbReference type="SAM" id="MobiDB-lite"/>
    </source>
</evidence>
<proteinExistence type="predicted"/>
<feature type="compositionally biased region" description="Polar residues" evidence="1">
    <location>
        <begin position="218"/>
        <end position="235"/>
    </location>
</feature>
<feature type="region of interest" description="Disordered" evidence="1">
    <location>
        <begin position="17"/>
        <end position="76"/>
    </location>
</feature>
<dbReference type="EMBL" id="CP121196">
    <property type="protein sequence ID" value="XBH17911.1"/>
    <property type="molecule type" value="Genomic_DNA"/>
</dbReference>
<feature type="signal peptide" evidence="2">
    <location>
        <begin position="1"/>
        <end position="21"/>
    </location>
</feature>
<reference evidence="3" key="1">
    <citation type="submission" date="2023-03" db="EMBL/GenBank/DDBJ databases">
        <title>Edaphobacter sp.</title>
        <authorList>
            <person name="Huber K.J."/>
            <person name="Papendorf J."/>
            <person name="Pilke C."/>
            <person name="Bunk B."/>
            <person name="Sproeer C."/>
            <person name="Pester M."/>
        </authorList>
    </citation>
    <scope>NUCLEOTIDE SEQUENCE</scope>
    <source>
        <strain evidence="3">DSM 110680</strain>
    </source>
</reference>
<feature type="chain" id="PRO_5043459147" description="DUF5666 domain-containing protein" evidence="2">
    <location>
        <begin position="22"/>
        <end position="309"/>
    </location>
</feature>
<protein>
    <recommendedName>
        <fullName evidence="4">DUF5666 domain-containing protein</fullName>
    </recommendedName>
</protein>
<gene>
    <name evidence="3" type="ORF">P8935_00940</name>
</gene>
<evidence type="ECO:0000256" key="2">
    <source>
        <dbReference type="SAM" id="SignalP"/>
    </source>
</evidence>
<dbReference type="AlphaFoldDB" id="A0AAU7DMB5"/>
<feature type="compositionally biased region" description="Low complexity" evidence="1">
    <location>
        <begin position="177"/>
        <end position="217"/>
    </location>
</feature>
<keyword evidence="2" id="KW-0732">Signal</keyword>
<accession>A0AAU7DMB5</accession>
<evidence type="ECO:0000313" key="3">
    <source>
        <dbReference type="EMBL" id="XBH17911.1"/>
    </source>
</evidence>
<feature type="compositionally biased region" description="Low complexity" evidence="1">
    <location>
        <begin position="21"/>
        <end position="74"/>
    </location>
</feature>
<evidence type="ECO:0008006" key="4">
    <source>
        <dbReference type="Google" id="ProtNLM"/>
    </source>
</evidence>